<accession>A0A9D3RPW7</accession>
<evidence type="ECO:0000256" key="1">
    <source>
        <dbReference type="SAM" id="MobiDB-lite"/>
    </source>
</evidence>
<protein>
    <submittedName>
        <fullName evidence="2">Uncharacterized protein</fullName>
    </submittedName>
</protein>
<name>A0A9D3RPW7_ANGAN</name>
<proteinExistence type="predicted"/>
<evidence type="ECO:0000313" key="3">
    <source>
        <dbReference type="Proteomes" id="UP001044222"/>
    </source>
</evidence>
<gene>
    <name evidence="2" type="ORF">ANANG_G00244160</name>
</gene>
<reference evidence="2" key="1">
    <citation type="submission" date="2021-01" db="EMBL/GenBank/DDBJ databases">
        <title>A chromosome-scale assembly of European eel, Anguilla anguilla.</title>
        <authorList>
            <person name="Henkel C."/>
            <person name="Jong-Raadsen S.A."/>
            <person name="Dufour S."/>
            <person name="Weltzien F.-A."/>
            <person name="Palstra A.P."/>
            <person name="Pelster B."/>
            <person name="Spaink H.P."/>
            <person name="Van Den Thillart G.E."/>
            <person name="Jansen H."/>
            <person name="Zahm M."/>
            <person name="Klopp C."/>
            <person name="Cedric C."/>
            <person name="Louis A."/>
            <person name="Berthelot C."/>
            <person name="Parey E."/>
            <person name="Roest Crollius H."/>
            <person name="Montfort J."/>
            <person name="Robinson-Rechavi M."/>
            <person name="Bucao C."/>
            <person name="Bouchez O."/>
            <person name="Gislard M."/>
            <person name="Lluch J."/>
            <person name="Milhes M."/>
            <person name="Lampietro C."/>
            <person name="Lopez Roques C."/>
            <person name="Donnadieu C."/>
            <person name="Braasch I."/>
            <person name="Desvignes T."/>
            <person name="Postlethwait J."/>
            <person name="Bobe J."/>
            <person name="Guiguen Y."/>
            <person name="Dirks R."/>
        </authorList>
    </citation>
    <scope>NUCLEOTIDE SEQUENCE</scope>
    <source>
        <strain evidence="2">Tag_6206</strain>
        <tissue evidence="2">Liver</tissue>
    </source>
</reference>
<feature type="region of interest" description="Disordered" evidence="1">
    <location>
        <begin position="114"/>
        <end position="161"/>
    </location>
</feature>
<dbReference type="EMBL" id="JAFIRN010000014">
    <property type="protein sequence ID" value="KAG5835452.1"/>
    <property type="molecule type" value="Genomic_DNA"/>
</dbReference>
<keyword evidence="3" id="KW-1185">Reference proteome</keyword>
<organism evidence="2 3">
    <name type="scientific">Anguilla anguilla</name>
    <name type="common">European freshwater eel</name>
    <name type="synonym">Muraena anguilla</name>
    <dbReference type="NCBI Taxonomy" id="7936"/>
    <lineage>
        <taxon>Eukaryota</taxon>
        <taxon>Metazoa</taxon>
        <taxon>Chordata</taxon>
        <taxon>Craniata</taxon>
        <taxon>Vertebrata</taxon>
        <taxon>Euteleostomi</taxon>
        <taxon>Actinopterygii</taxon>
        <taxon>Neopterygii</taxon>
        <taxon>Teleostei</taxon>
        <taxon>Anguilliformes</taxon>
        <taxon>Anguillidae</taxon>
        <taxon>Anguilla</taxon>
    </lineage>
</organism>
<dbReference type="Proteomes" id="UP001044222">
    <property type="component" value="Chromosome 14"/>
</dbReference>
<evidence type="ECO:0000313" key="2">
    <source>
        <dbReference type="EMBL" id="KAG5835452.1"/>
    </source>
</evidence>
<comment type="caution">
    <text evidence="2">The sequence shown here is derived from an EMBL/GenBank/DDBJ whole genome shotgun (WGS) entry which is preliminary data.</text>
</comment>
<dbReference type="AlphaFoldDB" id="A0A9D3RPW7"/>
<sequence>MYVCGGKNRTFNGLKGGWLNKQTKKYGHELIKYNRLQRNELRFCSAVYDLRGVISAEGSLSPLTKLCRKMLKKWKVGYGHQRDPRWPSHLLTRDPRARGHSLRGTRERWAPCRSRAVRRSSAMHPPLPPLEPARASPFLPRANGEALHQPRPRRRCQLELG</sequence>